<reference evidence="2" key="1">
    <citation type="submission" date="2021-02" db="EMBL/GenBank/DDBJ databases">
        <authorList>
            <person name="Nowell W R."/>
        </authorList>
    </citation>
    <scope>NUCLEOTIDE SEQUENCE</scope>
</reference>
<evidence type="ECO:0000313" key="1">
    <source>
        <dbReference type="EMBL" id="CAF1482418.1"/>
    </source>
</evidence>
<evidence type="ECO:0000313" key="3">
    <source>
        <dbReference type="Proteomes" id="UP000663870"/>
    </source>
</evidence>
<proteinExistence type="predicted"/>
<gene>
    <name evidence="2" type="ORF">JXQ802_LOCUS54252</name>
    <name evidence="1" type="ORF">PYM288_LOCUS37818</name>
</gene>
<sequence>MAGCIPLDSMRQSTLECLYNQSCVDAISFQPKIFRPKALNVSLSNFSLNSTIGSLFDGSLFVEIWKNQSSFENYFTACKSQSLSYSYES</sequence>
<evidence type="ECO:0000313" key="2">
    <source>
        <dbReference type="EMBL" id="CAF1648634.1"/>
    </source>
</evidence>
<protein>
    <submittedName>
        <fullName evidence="2">Uncharacterized protein</fullName>
    </submittedName>
</protein>
<dbReference type="EMBL" id="CAJNOL010010275">
    <property type="protein sequence ID" value="CAF1648634.1"/>
    <property type="molecule type" value="Genomic_DNA"/>
</dbReference>
<organism evidence="2 3">
    <name type="scientific">Rotaria sordida</name>
    <dbReference type="NCBI Taxonomy" id="392033"/>
    <lineage>
        <taxon>Eukaryota</taxon>
        <taxon>Metazoa</taxon>
        <taxon>Spiralia</taxon>
        <taxon>Gnathifera</taxon>
        <taxon>Rotifera</taxon>
        <taxon>Eurotatoria</taxon>
        <taxon>Bdelloidea</taxon>
        <taxon>Philodinida</taxon>
        <taxon>Philodinidae</taxon>
        <taxon>Rotaria</taxon>
    </lineage>
</organism>
<dbReference type="EMBL" id="CAJNOH010008577">
    <property type="protein sequence ID" value="CAF1482418.1"/>
    <property type="molecule type" value="Genomic_DNA"/>
</dbReference>
<accession>A0A816ENI1</accession>
<dbReference type="Proteomes" id="UP000663870">
    <property type="component" value="Unassembled WGS sequence"/>
</dbReference>
<name>A0A816ENI1_9BILA</name>
<keyword evidence="3" id="KW-1185">Reference proteome</keyword>
<dbReference type="Proteomes" id="UP000663854">
    <property type="component" value="Unassembled WGS sequence"/>
</dbReference>
<dbReference type="AlphaFoldDB" id="A0A816ENI1"/>
<comment type="caution">
    <text evidence="2">The sequence shown here is derived from an EMBL/GenBank/DDBJ whole genome shotgun (WGS) entry which is preliminary data.</text>
</comment>